<name>A0AAP0LN63_9ROSI</name>
<evidence type="ECO:0008006" key="3">
    <source>
        <dbReference type="Google" id="ProtNLM"/>
    </source>
</evidence>
<accession>A0AAP0LN63</accession>
<sequence length="225" mass="25638">MAYYLGIKVKQQEDGIFISQESYAKEILKKSKVNGCNSISTRVEYKVKLSKEAIDIMGVSDKGIGPCRAKKANLSFDLPLRWFREKAIHGFREKAIHGHLFACAGNVAKLTKNEYQNFSLPKFLESTRSSIGAGIVFPTNLFRLEDLSFFGLISDVWQPLEFDKKPINFRYGVGQNWLYFIMHKVRISGLTFLVEVGLYESKEEAAKREEVLGQFEFVICIALSE</sequence>
<proteinExistence type="predicted"/>
<keyword evidence="2" id="KW-1185">Reference proteome</keyword>
<dbReference type="AlphaFoldDB" id="A0AAP0LN63"/>
<gene>
    <name evidence="1" type="ORF">WN944_024173</name>
</gene>
<evidence type="ECO:0000313" key="2">
    <source>
        <dbReference type="Proteomes" id="UP001428341"/>
    </source>
</evidence>
<organism evidence="1 2">
    <name type="scientific">Citrus x changshan-huyou</name>
    <dbReference type="NCBI Taxonomy" id="2935761"/>
    <lineage>
        <taxon>Eukaryota</taxon>
        <taxon>Viridiplantae</taxon>
        <taxon>Streptophyta</taxon>
        <taxon>Embryophyta</taxon>
        <taxon>Tracheophyta</taxon>
        <taxon>Spermatophyta</taxon>
        <taxon>Magnoliopsida</taxon>
        <taxon>eudicotyledons</taxon>
        <taxon>Gunneridae</taxon>
        <taxon>Pentapetalae</taxon>
        <taxon>rosids</taxon>
        <taxon>malvids</taxon>
        <taxon>Sapindales</taxon>
        <taxon>Rutaceae</taxon>
        <taxon>Aurantioideae</taxon>
        <taxon>Citrus</taxon>
    </lineage>
</organism>
<evidence type="ECO:0000313" key="1">
    <source>
        <dbReference type="EMBL" id="KAK9181036.1"/>
    </source>
</evidence>
<dbReference type="EMBL" id="JBCGBO010000024">
    <property type="protein sequence ID" value="KAK9181036.1"/>
    <property type="molecule type" value="Genomic_DNA"/>
</dbReference>
<dbReference type="Proteomes" id="UP001428341">
    <property type="component" value="Unassembled WGS sequence"/>
</dbReference>
<reference evidence="1 2" key="1">
    <citation type="submission" date="2024-05" db="EMBL/GenBank/DDBJ databases">
        <title>Haplotype-resolved chromosome-level genome assembly of Huyou (Citrus changshanensis).</title>
        <authorList>
            <person name="Miao C."/>
            <person name="Chen W."/>
            <person name="Wu Y."/>
            <person name="Wang L."/>
            <person name="Zhao S."/>
            <person name="Grierson D."/>
            <person name="Xu C."/>
            <person name="Chen K."/>
        </authorList>
    </citation>
    <scope>NUCLEOTIDE SEQUENCE [LARGE SCALE GENOMIC DNA]</scope>
    <source>
        <strain evidence="1">01-14</strain>
        <tissue evidence="1">Leaf</tissue>
    </source>
</reference>
<comment type="caution">
    <text evidence="1">The sequence shown here is derived from an EMBL/GenBank/DDBJ whole genome shotgun (WGS) entry which is preliminary data.</text>
</comment>
<protein>
    <recommendedName>
        <fullName evidence="3">Mitochondrial protein</fullName>
    </recommendedName>
</protein>